<sequence length="416" mass="46705">DPEQIKDTSSVSRDLGIPGKNCGTIIVKAEELGNCRESVLMQFCGNKLDKKDFFGKSDPFLVFYRSNKDGTFTICHKTEVVKNTLDPVWQAFKIPVRALCNGDYDRAIKIEVYDWDRDGGHDYIGEFSTSYRELSKGHSQFTVWEVLNPKKKKKKKKYQNSGTVSNPSQPTSLHYMSPYHLNAYALALRAVGEIIQDYDSDKLFPALGFGAKLPPDGRISHEFPLNGNPENPYCSGIEGVLEAYYQSLKSVRLYGPTYFSPVINHVARYASLVKDGSEYFILLIISDGVISDMAQTKESIVNASSLPMSIIIVGVGPAEFDEMIELDGDEVRISSRGRFAERDIVQFVPFRDYIDRRGNHILSMARLAKDVLAEIPDQFLQYVRSRGIKPQHSSHSSSSKPPPALVHPVHPLQTQI</sequence>
<evidence type="ECO:0000256" key="5">
    <source>
        <dbReference type="SAM" id="MobiDB-lite"/>
    </source>
</evidence>
<dbReference type="GO" id="GO:0005544">
    <property type="term" value="F:calcium-dependent phospholipid binding"/>
    <property type="evidence" value="ECO:0007669"/>
    <property type="project" value="InterPro"/>
</dbReference>
<evidence type="ECO:0000313" key="8">
    <source>
        <dbReference type="Proteomes" id="UP001108240"/>
    </source>
</evidence>
<keyword evidence="8" id="KW-1185">Reference proteome</keyword>
<dbReference type="Pfam" id="PF00168">
    <property type="entry name" value="C2"/>
    <property type="match status" value="1"/>
</dbReference>
<accession>A0A9J7YUK2</accession>
<dbReference type="CDD" id="cd04047">
    <property type="entry name" value="C2B_Copine"/>
    <property type="match status" value="1"/>
</dbReference>
<dbReference type="Gene3D" id="2.60.40.150">
    <property type="entry name" value="C2 domain"/>
    <property type="match status" value="1"/>
</dbReference>
<dbReference type="PROSITE" id="PS50004">
    <property type="entry name" value="C2"/>
    <property type="match status" value="1"/>
</dbReference>
<dbReference type="SUPFAM" id="SSF49562">
    <property type="entry name" value="C2 domain (Calcium/lipid-binding domain, CaLB)"/>
    <property type="match status" value="1"/>
</dbReference>
<dbReference type="PANTHER" id="PTHR10857:SF133">
    <property type="entry name" value="COPINE-8"/>
    <property type="match status" value="1"/>
</dbReference>
<dbReference type="InterPro" id="IPR002035">
    <property type="entry name" value="VWF_A"/>
</dbReference>
<evidence type="ECO:0000259" key="6">
    <source>
        <dbReference type="PROSITE" id="PS50004"/>
    </source>
</evidence>
<evidence type="ECO:0000256" key="3">
    <source>
        <dbReference type="ARBA" id="ARBA00022737"/>
    </source>
</evidence>
<keyword evidence="4" id="KW-0106">Calcium</keyword>
<dbReference type="AlphaFoldDB" id="A0A9J7YUK2"/>
<organism evidence="7 8">
    <name type="scientific">Cyprinus carpio carpio</name>
    <dbReference type="NCBI Taxonomy" id="630221"/>
    <lineage>
        <taxon>Eukaryota</taxon>
        <taxon>Metazoa</taxon>
        <taxon>Chordata</taxon>
        <taxon>Craniata</taxon>
        <taxon>Vertebrata</taxon>
        <taxon>Euteleostomi</taxon>
        <taxon>Actinopterygii</taxon>
        <taxon>Neopterygii</taxon>
        <taxon>Teleostei</taxon>
        <taxon>Ostariophysi</taxon>
        <taxon>Cypriniformes</taxon>
        <taxon>Cyprinidae</taxon>
        <taxon>Cyprininae</taxon>
        <taxon>Cyprinus</taxon>
    </lineage>
</organism>
<dbReference type="SMART" id="SM00239">
    <property type="entry name" value="C2"/>
    <property type="match status" value="1"/>
</dbReference>
<dbReference type="SMART" id="SM00327">
    <property type="entry name" value="VWA"/>
    <property type="match status" value="1"/>
</dbReference>
<dbReference type="InterPro" id="IPR045052">
    <property type="entry name" value="Copine"/>
</dbReference>
<evidence type="ECO:0000256" key="2">
    <source>
        <dbReference type="ARBA" id="ARBA00022723"/>
    </source>
</evidence>
<evidence type="ECO:0000256" key="4">
    <source>
        <dbReference type="ARBA" id="ARBA00022837"/>
    </source>
</evidence>
<proteinExistence type="inferred from homology"/>
<feature type="compositionally biased region" description="Low complexity" evidence="5">
    <location>
        <begin position="406"/>
        <end position="416"/>
    </location>
</feature>
<reference evidence="7" key="1">
    <citation type="submission" date="2025-08" db="UniProtKB">
        <authorList>
            <consortium name="Ensembl"/>
        </authorList>
    </citation>
    <scope>IDENTIFICATION</scope>
</reference>
<dbReference type="GeneTree" id="ENSGT00940000166219"/>
<dbReference type="GO" id="GO:0046872">
    <property type="term" value="F:metal ion binding"/>
    <property type="evidence" value="ECO:0007669"/>
    <property type="project" value="UniProtKB-KW"/>
</dbReference>
<dbReference type="InterPro" id="IPR035892">
    <property type="entry name" value="C2_domain_sf"/>
</dbReference>
<dbReference type="GO" id="GO:0005886">
    <property type="term" value="C:plasma membrane"/>
    <property type="evidence" value="ECO:0007669"/>
    <property type="project" value="TreeGrafter"/>
</dbReference>
<evidence type="ECO:0000313" key="7">
    <source>
        <dbReference type="Ensembl" id="ENSCCRP00000123702.1"/>
    </source>
</evidence>
<evidence type="ECO:0000256" key="1">
    <source>
        <dbReference type="ARBA" id="ARBA00009048"/>
    </source>
</evidence>
<dbReference type="PANTHER" id="PTHR10857">
    <property type="entry name" value="COPINE"/>
    <property type="match status" value="1"/>
</dbReference>
<reference evidence="7" key="2">
    <citation type="submission" date="2025-09" db="UniProtKB">
        <authorList>
            <consortium name="Ensembl"/>
        </authorList>
    </citation>
    <scope>IDENTIFICATION</scope>
</reference>
<dbReference type="Proteomes" id="UP001108240">
    <property type="component" value="Unplaced"/>
</dbReference>
<feature type="domain" description="C2" evidence="6">
    <location>
        <begin position="1"/>
        <end position="145"/>
    </location>
</feature>
<protein>
    <submittedName>
        <fullName evidence="7">Copine VIII</fullName>
    </submittedName>
</protein>
<dbReference type="InterPro" id="IPR037768">
    <property type="entry name" value="C2B_Copine"/>
</dbReference>
<comment type="similarity">
    <text evidence="1">Belongs to the copine family.</text>
</comment>
<dbReference type="Ensembl" id="ENSCCRT00000147690.1">
    <property type="protein sequence ID" value="ENSCCRP00000123702.1"/>
    <property type="gene ID" value="ENSCCRG00000079053.1"/>
</dbReference>
<dbReference type="Pfam" id="PF07002">
    <property type="entry name" value="Copine"/>
    <property type="match status" value="1"/>
</dbReference>
<dbReference type="InterPro" id="IPR010734">
    <property type="entry name" value="Copine_C"/>
</dbReference>
<feature type="region of interest" description="Disordered" evidence="5">
    <location>
        <begin position="389"/>
        <end position="416"/>
    </location>
</feature>
<dbReference type="InterPro" id="IPR000008">
    <property type="entry name" value="C2_dom"/>
</dbReference>
<dbReference type="InterPro" id="IPR036465">
    <property type="entry name" value="vWFA_dom_sf"/>
</dbReference>
<dbReference type="FunFam" id="2.60.40.150:FF:000013">
    <property type="entry name" value="copine-9 isoform X1"/>
    <property type="match status" value="1"/>
</dbReference>
<name>A0A9J7YUK2_CYPCA</name>
<keyword evidence="2" id="KW-0479">Metal-binding</keyword>
<dbReference type="SUPFAM" id="SSF53300">
    <property type="entry name" value="vWA-like"/>
    <property type="match status" value="1"/>
</dbReference>
<keyword evidence="3" id="KW-0677">Repeat</keyword>
<dbReference type="GO" id="GO:0071277">
    <property type="term" value="P:cellular response to calcium ion"/>
    <property type="evidence" value="ECO:0007669"/>
    <property type="project" value="TreeGrafter"/>
</dbReference>